<dbReference type="EnsemblPlants" id="EMT29358">
    <property type="protein sequence ID" value="EMT29358"/>
    <property type="gene ID" value="F775_11532"/>
</dbReference>
<keyword evidence="4" id="KW-0539">Nucleus</keyword>
<reference evidence="5" key="1">
    <citation type="submission" date="2015-06" db="UniProtKB">
        <authorList>
            <consortium name="EnsemblPlants"/>
        </authorList>
    </citation>
    <scope>IDENTIFICATION</scope>
</reference>
<comment type="subcellular location">
    <subcellularLocation>
        <location evidence="1">Nucleus</location>
    </subcellularLocation>
</comment>
<evidence type="ECO:0000256" key="3">
    <source>
        <dbReference type="ARBA" id="ARBA00022723"/>
    </source>
</evidence>
<dbReference type="Gene3D" id="2.60.120.650">
    <property type="entry name" value="Cupin"/>
    <property type="match status" value="2"/>
</dbReference>
<dbReference type="AlphaFoldDB" id="M8C5P0"/>
<dbReference type="GO" id="GO:0031490">
    <property type="term" value="F:chromatin DNA binding"/>
    <property type="evidence" value="ECO:0007669"/>
    <property type="project" value="TreeGrafter"/>
</dbReference>
<dbReference type="ExpressionAtlas" id="M8C5P0">
    <property type="expression patterns" value="baseline"/>
</dbReference>
<dbReference type="PANTHER" id="PTHR12549:SF51">
    <property type="entry name" value="JMJC DOMAIN-CONTAINING PROTEIN"/>
    <property type="match status" value="1"/>
</dbReference>
<name>M8C5P0_AEGTA</name>
<dbReference type="SMART" id="SM00558">
    <property type="entry name" value="JmjC"/>
    <property type="match status" value="1"/>
</dbReference>
<dbReference type="InterPro" id="IPR003347">
    <property type="entry name" value="JmjC_dom"/>
</dbReference>
<proteinExistence type="inferred from homology"/>
<organism evidence="5">
    <name type="scientific">Aegilops tauschii</name>
    <name type="common">Tausch's goatgrass</name>
    <name type="synonym">Aegilops squarrosa</name>
    <dbReference type="NCBI Taxonomy" id="37682"/>
    <lineage>
        <taxon>Eukaryota</taxon>
        <taxon>Viridiplantae</taxon>
        <taxon>Streptophyta</taxon>
        <taxon>Embryophyta</taxon>
        <taxon>Tracheophyta</taxon>
        <taxon>Spermatophyta</taxon>
        <taxon>Magnoliopsida</taxon>
        <taxon>Liliopsida</taxon>
        <taxon>Poales</taxon>
        <taxon>Poaceae</taxon>
        <taxon>BOP clade</taxon>
        <taxon>Pooideae</taxon>
        <taxon>Triticodae</taxon>
        <taxon>Triticeae</taxon>
        <taxon>Triticinae</taxon>
        <taxon>Aegilops</taxon>
    </lineage>
</organism>
<dbReference type="GO" id="GO:0046872">
    <property type="term" value="F:metal ion binding"/>
    <property type="evidence" value="ECO:0007669"/>
    <property type="project" value="UniProtKB-KW"/>
</dbReference>
<accession>M8C5P0</accession>
<keyword evidence="3" id="KW-0479">Metal-binding</keyword>
<dbReference type="GO" id="GO:0000785">
    <property type="term" value="C:chromatin"/>
    <property type="evidence" value="ECO:0007669"/>
    <property type="project" value="TreeGrafter"/>
</dbReference>
<dbReference type="GO" id="GO:0003712">
    <property type="term" value="F:transcription coregulator activity"/>
    <property type="evidence" value="ECO:0007669"/>
    <property type="project" value="TreeGrafter"/>
</dbReference>
<dbReference type="SUPFAM" id="SSF51197">
    <property type="entry name" value="Clavaminate synthase-like"/>
    <property type="match status" value="1"/>
</dbReference>
<evidence type="ECO:0000256" key="4">
    <source>
        <dbReference type="ARBA" id="ARBA00023242"/>
    </source>
</evidence>
<dbReference type="GO" id="GO:0000118">
    <property type="term" value="C:histone deacetylase complex"/>
    <property type="evidence" value="ECO:0007669"/>
    <property type="project" value="TreeGrafter"/>
</dbReference>
<protein>
    <submittedName>
        <fullName evidence="5">Uncharacterized protein</fullName>
    </submittedName>
</protein>
<comment type="similarity">
    <text evidence="2">Belongs to the JARID1 histone demethylase family.</text>
</comment>
<dbReference type="PANTHER" id="PTHR12549">
    <property type="entry name" value="JMJC DOMAIN-CONTAINING HISTONE DEMETHYLATION PROTEIN"/>
    <property type="match status" value="1"/>
</dbReference>
<dbReference type="GO" id="GO:0006357">
    <property type="term" value="P:regulation of transcription by RNA polymerase II"/>
    <property type="evidence" value="ECO:0007669"/>
    <property type="project" value="TreeGrafter"/>
</dbReference>
<dbReference type="InterPro" id="IPR045109">
    <property type="entry name" value="LSDs-like"/>
</dbReference>
<evidence type="ECO:0000256" key="2">
    <source>
        <dbReference type="ARBA" id="ARBA00006801"/>
    </source>
</evidence>
<sequence length="680" mass="76917">MVKKIPEISVQIVEAEISNRGRVTRSSARADMMKKKAAPSSYGEDVPCRVTRSGSKMEKPAVGMEAGGKTPAAADDGAGNEQPPPCDRDEGTATCRERTCSSAACANKHIFVHRCEGLSECQICKERNARYLLHYLLPCLSDMNKEQLAERQIEAKMTGVSSYHLRIEPAVFDKDDRVYCNNCDTSIYDLHRRCPDPECGYELCVLCCKELRENNLRGCCEEMEDDYPDNGPDYLHGGNPQICSSSAGKGQDIARQSKKLKIAKWVANVAANGGSIPCPPTELGGCGRLALELRRLFQEDWLTHLEAEATTYKLFLPASDVASADDACSCLCSLSMEKRRAASRDNSNDNWLYYPVSDAAKPDDLKYFQKHWVRGEPVVVRGILGKMSGLRWEPRTMWSQIHSDDRASDIVNVKAIDCLSGCEMKRKVNLFKLLSQLEIPNTDFFKGYYKGRSYGNGWPEMLKLKDWPTSNQFEDLLPNHAEMYTTSLPLQPYTNPNFGSLNIATFLPNDVHKVDLGPRSYIAFGISQELERGDSFTKLHCDMTDAVNVLMHTAKVPAYWRQESAITDLKLKHMAQDKNELCSDEIDRDGYAKHNTSPEHMECQEGALWDIFRREDVPKLNEYLTKHSKEFRHIHCVQVRKSCTKIALDFVSPENVRQCMMLNEDFRLLPKDHRSKEDKL</sequence>
<evidence type="ECO:0000256" key="1">
    <source>
        <dbReference type="ARBA" id="ARBA00004123"/>
    </source>
</evidence>
<evidence type="ECO:0000313" key="5">
    <source>
        <dbReference type="EnsemblPlants" id="EMT29358"/>
    </source>
</evidence>
<dbReference type="GO" id="GO:0032454">
    <property type="term" value="F:histone H3K9 demethylase activity"/>
    <property type="evidence" value="ECO:0007669"/>
    <property type="project" value="InterPro"/>
</dbReference>